<comment type="function">
    <text evidence="4">Catalyzes two steps in the biosynthesis of coenzyme A. In the first step cysteine is conjugated to 4'-phosphopantothenate to form 4-phosphopantothenoylcysteine, in the latter compound is decarboxylated to form 4'-phosphopantotheine.</text>
</comment>
<dbReference type="RefSeq" id="WP_041884387.1">
    <property type="nucleotide sequence ID" value="NZ_CP157278.1"/>
</dbReference>
<dbReference type="Proteomes" id="UP000032049">
    <property type="component" value="Unassembled WGS sequence"/>
</dbReference>
<dbReference type="PANTHER" id="PTHR14359:SF6">
    <property type="entry name" value="PHOSPHOPANTOTHENOYLCYSTEINE DECARBOXYLASE"/>
    <property type="match status" value="1"/>
</dbReference>
<keyword evidence="3" id="KW-0460">Magnesium</keyword>
<accession>A0A0D0GMQ1</accession>
<comment type="cofactor">
    <cofactor evidence="3">
        <name>Mg(2+)</name>
        <dbReference type="ChEBI" id="CHEBI:18420"/>
    </cofactor>
</comment>
<keyword evidence="2 3" id="KW-0456">Lyase</keyword>
<dbReference type="AlphaFoldDB" id="A0A0D0GMQ1"/>
<dbReference type="EC" id="6.3.2.5" evidence="3"/>
<feature type="binding site" evidence="3">
    <location>
        <position position="341"/>
    </location>
    <ligand>
        <name>CTP</name>
        <dbReference type="ChEBI" id="CHEBI:37563"/>
    </ligand>
</feature>
<dbReference type="EC" id="4.1.1.36" evidence="3"/>
<comment type="caution">
    <text evidence="7">The sequence shown here is derived from an EMBL/GenBank/DDBJ whole genome shotgun (WGS) entry which is preliminary data.</text>
</comment>
<dbReference type="GO" id="GO:0010181">
    <property type="term" value="F:FMN binding"/>
    <property type="evidence" value="ECO:0007669"/>
    <property type="project" value="UniProtKB-UniRule"/>
</dbReference>
<dbReference type="GO" id="GO:0015941">
    <property type="term" value="P:pantothenate catabolic process"/>
    <property type="evidence" value="ECO:0007669"/>
    <property type="project" value="InterPro"/>
</dbReference>
<keyword evidence="1 3" id="KW-0210">Decarboxylase</keyword>
<evidence type="ECO:0000313" key="7">
    <source>
        <dbReference type="EMBL" id="KIO75731.1"/>
    </source>
</evidence>
<dbReference type="InterPro" id="IPR005252">
    <property type="entry name" value="CoaBC"/>
</dbReference>
<dbReference type="InterPro" id="IPR036551">
    <property type="entry name" value="Flavin_trans-like"/>
</dbReference>
<comment type="similarity">
    <text evidence="3 4">In the N-terminal section; belongs to the HFCD (homo-oligomeric flavin containing Cys decarboxylase) superfamily.</text>
</comment>
<dbReference type="GO" id="GO:0015937">
    <property type="term" value="P:coenzyme A biosynthetic process"/>
    <property type="evidence" value="ECO:0007669"/>
    <property type="project" value="UniProtKB-UniRule"/>
</dbReference>
<keyword evidence="3 4" id="KW-0436">Ligase</keyword>
<dbReference type="InterPro" id="IPR035929">
    <property type="entry name" value="CoaB-like_sf"/>
</dbReference>
<dbReference type="GO" id="GO:0004632">
    <property type="term" value="F:phosphopantothenate--cysteine ligase activity"/>
    <property type="evidence" value="ECO:0007669"/>
    <property type="project" value="UniProtKB-UniRule"/>
</dbReference>
<gene>
    <name evidence="3" type="primary">coaBC</name>
    <name evidence="7" type="ORF">TH53_19115</name>
</gene>
<dbReference type="OrthoDB" id="9802554at2"/>
<feature type="domain" description="DNA/pantothenate metabolism flavoprotein C-terminal" evidence="6">
    <location>
        <begin position="185"/>
        <end position="395"/>
    </location>
</feature>
<dbReference type="NCBIfam" id="TIGR00521">
    <property type="entry name" value="coaBC_dfp"/>
    <property type="match status" value="1"/>
</dbReference>
<feature type="binding site" evidence="3">
    <location>
        <position position="337"/>
    </location>
    <ligand>
        <name>CTP</name>
        <dbReference type="ChEBI" id="CHEBI:37563"/>
    </ligand>
</feature>
<feature type="region of interest" description="Phosphopantothenoylcysteine decarboxylase" evidence="3">
    <location>
        <begin position="1"/>
        <end position="189"/>
    </location>
</feature>
<evidence type="ECO:0000259" key="6">
    <source>
        <dbReference type="Pfam" id="PF04127"/>
    </source>
</evidence>
<dbReference type="InterPro" id="IPR007085">
    <property type="entry name" value="DNA/pantothenate-metab_flavo_C"/>
</dbReference>
<reference evidence="7 8" key="1">
    <citation type="submission" date="2015-01" db="EMBL/GenBank/DDBJ databases">
        <title>Draft genome sequence of Pedobacter sp. NL19 isolated from sludge of an effluent treatment pond in an abandoned uranium mine.</title>
        <authorList>
            <person name="Santos T."/>
            <person name="Caetano T."/>
            <person name="Covas C."/>
            <person name="Cruz A."/>
            <person name="Mendo S."/>
        </authorList>
    </citation>
    <scope>NUCLEOTIDE SEQUENCE [LARGE SCALE GENOMIC DNA]</scope>
    <source>
        <strain evidence="7 8">NL19</strain>
    </source>
</reference>
<dbReference type="GO" id="GO:0004633">
    <property type="term" value="F:phosphopantothenoylcysteine decarboxylase activity"/>
    <property type="evidence" value="ECO:0007669"/>
    <property type="project" value="UniProtKB-UniRule"/>
</dbReference>
<comment type="cofactor">
    <cofactor evidence="3">
        <name>FMN</name>
        <dbReference type="ChEBI" id="CHEBI:58210"/>
    </cofactor>
    <text evidence="3">Binds 1 FMN per subunit.</text>
</comment>
<comment type="pathway">
    <text evidence="3 4">Cofactor biosynthesis; coenzyme A biosynthesis; CoA from (R)-pantothenate: step 3/5.</text>
</comment>
<keyword evidence="8" id="KW-1185">Reference proteome</keyword>
<evidence type="ECO:0000259" key="5">
    <source>
        <dbReference type="Pfam" id="PF02441"/>
    </source>
</evidence>
<comment type="pathway">
    <text evidence="3 4">Cofactor biosynthesis; coenzyme A biosynthesis; CoA from (R)-pantothenate: step 2/5.</text>
</comment>
<comment type="similarity">
    <text evidence="3 4">In the C-terminal section; belongs to the PPC synthetase family.</text>
</comment>
<protein>
    <recommendedName>
        <fullName evidence="3">Coenzyme A biosynthesis bifunctional protein CoaBC</fullName>
    </recommendedName>
    <alternativeName>
        <fullName evidence="3">DNA/pantothenate metabolism flavoprotein</fullName>
    </alternativeName>
    <alternativeName>
        <fullName evidence="3">Phosphopantothenoylcysteine synthetase/decarboxylase</fullName>
        <shortName evidence="3">PPCS-PPCDC</shortName>
    </alternativeName>
    <domain>
        <recommendedName>
            <fullName evidence="3">Phosphopantothenoylcysteine decarboxylase</fullName>
            <shortName evidence="3">PPC decarboxylase</shortName>
            <shortName evidence="3">PPC-DC</shortName>
            <ecNumber evidence="3">4.1.1.36</ecNumber>
        </recommendedName>
        <alternativeName>
            <fullName evidence="3">CoaC</fullName>
        </alternativeName>
    </domain>
    <domain>
        <recommendedName>
            <fullName evidence="3">Phosphopantothenate--cysteine ligase</fullName>
            <ecNumber evidence="3">6.3.2.5</ecNumber>
        </recommendedName>
        <alternativeName>
            <fullName evidence="3">CoaB</fullName>
        </alternativeName>
        <alternativeName>
            <fullName evidence="3">Phosphopantothenoylcysteine synthetase</fullName>
            <shortName evidence="3">PPC synthetase</shortName>
            <shortName evidence="3">PPC-S</shortName>
        </alternativeName>
    </domain>
</protein>
<feature type="binding site" evidence="3">
    <location>
        <position position="288"/>
    </location>
    <ligand>
        <name>CTP</name>
        <dbReference type="ChEBI" id="CHEBI:37563"/>
    </ligand>
</feature>
<dbReference type="InterPro" id="IPR003382">
    <property type="entry name" value="Flavoprotein"/>
</dbReference>
<keyword evidence="3 4" id="KW-0288">FMN</keyword>
<evidence type="ECO:0000256" key="4">
    <source>
        <dbReference type="RuleBase" id="RU364078"/>
    </source>
</evidence>
<dbReference type="GO" id="GO:0046872">
    <property type="term" value="F:metal ion binding"/>
    <property type="evidence" value="ECO:0007669"/>
    <property type="project" value="UniProtKB-KW"/>
</dbReference>
<sequence length="399" mass="43390">MLRNKNIILGVCGSIAAYKSAVLVRLLIKAGANVRVILTADAANFITPLTLATLSKNPVYTRYFEEETGVWSNHVELGLWADYMVIAPASANTIGKMANGLCDNLLSAVYLSAKCPVFYAPAMDLDMWRHESTKVNIEKLQSFANTIIAPNSGELASGLYGEGRMAEPEEIVAFLTDTIKKDLPLSGIKVMVTAGPTYEPIDPVRFIGNHSSGKMGFALADEMARLGAEVTLISGPTAEKSLQHVNRINVTTAAEMLEACKSNFQDSAITVMSAAVADYTPVHVASQKIKKATEEFSIELKKTIDILATLGQTKTKDQILVGFALETNNEEEHAKAKLVKKNLDLIILNSLNDPGAGFQKDTNKITIFNQCLEKTVYTVKSKTEVAKDICTEILKLRQA</sequence>
<evidence type="ECO:0000313" key="8">
    <source>
        <dbReference type="Proteomes" id="UP000032049"/>
    </source>
</evidence>
<comment type="caution">
    <text evidence="3">Lacks conserved residue(s) required for the propagation of feature annotation.</text>
</comment>
<dbReference type="Pfam" id="PF02441">
    <property type="entry name" value="Flavoprotein"/>
    <property type="match status" value="1"/>
</dbReference>
<comment type="function">
    <text evidence="3">Catalyzes two sequential steps in the biosynthesis of coenzyme A. In the first step cysteine is conjugated to 4'-phosphopantothenate to form 4-phosphopantothenoylcysteine. In the second step the latter compound is decarboxylated to form 4'-phosphopantotheine.</text>
</comment>
<dbReference type="Pfam" id="PF04127">
    <property type="entry name" value="DFP"/>
    <property type="match status" value="1"/>
</dbReference>
<comment type="catalytic activity">
    <reaction evidence="3 4">
        <text>N-[(R)-4-phosphopantothenoyl]-L-cysteine + H(+) = (R)-4'-phosphopantetheine + CO2</text>
        <dbReference type="Rhea" id="RHEA:16793"/>
        <dbReference type="ChEBI" id="CHEBI:15378"/>
        <dbReference type="ChEBI" id="CHEBI:16526"/>
        <dbReference type="ChEBI" id="CHEBI:59458"/>
        <dbReference type="ChEBI" id="CHEBI:61723"/>
        <dbReference type="EC" id="4.1.1.36"/>
    </reaction>
</comment>
<evidence type="ECO:0000256" key="3">
    <source>
        <dbReference type="HAMAP-Rule" id="MF_02225"/>
    </source>
</evidence>
<dbReference type="SUPFAM" id="SSF102645">
    <property type="entry name" value="CoaB-like"/>
    <property type="match status" value="1"/>
</dbReference>
<proteinExistence type="inferred from homology"/>
<evidence type="ECO:0000256" key="1">
    <source>
        <dbReference type="ARBA" id="ARBA00022793"/>
    </source>
</evidence>
<keyword evidence="3" id="KW-0479">Metal-binding</keyword>
<comment type="catalytic activity">
    <reaction evidence="3 4">
        <text>(R)-4'-phosphopantothenate + L-cysteine + CTP = N-[(R)-4-phosphopantothenoyl]-L-cysteine + CMP + diphosphate + H(+)</text>
        <dbReference type="Rhea" id="RHEA:19397"/>
        <dbReference type="ChEBI" id="CHEBI:10986"/>
        <dbReference type="ChEBI" id="CHEBI:15378"/>
        <dbReference type="ChEBI" id="CHEBI:33019"/>
        <dbReference type="ChEBI" id="CHEBI:35235"/>
        <dbReference type="ChEBI" id="CHEBI:37563"/>
        <dbReference type="ChEBI" id="CHEBI:59458"/>
        <dbReference type="ChEBI" id="CHEBI:60377"/>
        <dbReference type="EC" id="6.3.2.5"/>
    </reaction>
</comment>
<dbReference type="Gene3D" id="3.40.50.10300">
    <property type="entry name" value="CoaB-like"/>
    <property type="match status" value="1"/>
</dbReference>
<feature type="region of interest" description="Phosphopantothenate--cysteine ligase" evidence="3">
    <location>
        <begin position="190"/>
        <end position="399"/>
    </location>
</feature>
<feature type="binding site" evidence="3">
    <location>
        <position position="278"/>
    </location>
    <ligand>
        <name>CTP</name>
        <dbReference type="ChEBI" id="CHEBI:37563"/>
    </ligand>
</feature>
<organism evidence="7 8">
    <name type="scientific">Pedobacter lusitanus</name>
    <dbReference type="NCBI Taxonomy" id="1503925"/>
    <lineage>
        <taxon>Bacteria</taxon>
        <taxon>Pseudomonadati</taxon>
        <taxon>Bacteroidota</taxon>
        <taxon>Sphingobacteriia</taxon>
        <taxon>Sphingobacteriales</taxon>
        <taxon>Sphingobacteriaceae</taxon>
        <taxon>Pedobacter</taxon>
    </lineage>
</organism>
<dbReference type="PANTHER" id="PTHR14359">
    <property type="entry name" value="HOMO-OLIGOMERIC FLAVIN CONTAINING CYS DECARBOXYLASE FAMILY"/>
    <property type="match status" value="1"/>
</dbReference>
<feature type="domain" description="Flavoprotein" evidence="5">
    <location>
        <begin position="5"/>
        <end position="177"/>
    </location>
</feature>
<dbReference type="STRING" id="1503925.TH53_19115"/>
<keyword evidence="3 4" id="KW-0285">Flavoprotein</keyword>
<dbReference type="EMBL" id="JXRA01000086">
    <property type="protein sequence ID" value="KIO75731.1"/>
    <property type="molecule type" value="Genomic_DNA"/>
</dbReference>
<name>A0A0D0GMQ1_9SPHI</name>
<feature type="binding site" evidence="3">
    <location>
        <position position="323"/>
    </location>
    <ligand>
        <name>CTP</name>
        <dbReference type="ChEBI" id="CHEBI:37563"/>
    </ligand>
</feature>
<dbReference type="UniPathway" id="UPA00241">
    <property type="reaction ID" value="UER00353"/>
</dbReference>
<keyword evidence="3" id="KW-0511">Multifunctional enzyme</keyword>
<dbReference type="SUPFAM" id="SSF52507">
    <property type="entry name" value="Homo-oligomeric flavin-containing Cys decarboxylases, HFCD"/>
    <property type="match status" value="1"/>
</dbReference>
<dbReference type="Gene3D" id="3.40.50.1950">
    <property type="entry name" value="Flavin prenyltransferase-like"/>
    <property type="match status" value="1"/>
</dbReference>
<dbReference type="HAMAP" id="MF_02225">
    <property type="entry name" value="CoaBC"/>
    <property type="match status" value="1"/>
</dbReference>
<evidence type="ECO:0000256" key="2">
    <source>
        <dbReference type="ARBA" id="ARBA00023239"/>
    </source>
</evidence>
<dbReference type="GO" id="GO:0071513">
    <property type="term" value="C:phosphopantothenoylcysteine decarboxylase complex"/>
    <property type="evidence" value="ECO:0007669"/>
    <property type="project" value="TreeGrafter"/>
</dbReference>